<dbReference type="InterPro" id="IPR014795">
    <property type="entry name" value="TacA_1-like"/>
</dbReference>
<keyword evidence="4" id="KW-1185">Reference proteome</keyword>
<dbReference type="PANTHER" id="PTHR35401:SF2">
    <property type="entry name" value="ABC-TYPE TRANSPORT SYSTEM"/>
    <property type="match status" value="1"/>
</dbReference>
<dbReference type="EMBL" id="SWAD01000039">
    <property type="protein sequence ID" value="TMQ76828.1"/>
    <property type="molecule type" value="Genomic_DNA"/>
</dbReference>
<keyword evidence="1" id="KW-1277">Toxin-antitoxin system</keyword>
<proteinExistence type="inferred from homology"/>
<reference evidence="3 4" key="1">
    <citation type="submission" date="2019-04" db="EMBL/GenBank/DDBJ databases">
        <title>A novel phosphate-accumulating bacterium identified in bioreactor for phosphate removal from wastewater.</title>
        <authorList>
            <person name="Kotlyarov R.Y."/>
            <person name="Beletsky A.V."/>
            <person name="Kallistova A.Y."/>
            <person name="Dorofeev A.G."/>
            <person name="Nikolaev Y.Y."/>
            <person name="Pimenov N.V."/>
            <person name="Ravin N.V."/>
            <person name="Mardanov A.V."/>
        </authorList>
    </citation>
    <scope>NUCLEOTIDE SEQUENCE [LARGE SCALE GENOMIC DNA]</scope>
    <source>
        <strain evidence="3 4">Bin19</strain>
    </source>
</reference>
<dbReference type="Gene3D" id="1.20.5.780">
    <property type="entry name" value="Single helix bin"/>
    <property type="match status" value="1"/>
</dbReference>
<dbReference type="PANTHER" id="PTHR35401">
    <property type="entry name" value="COPG FAMILY HELIX-TURN-HELIX PROTEIN-RELATED-RELATED"/>
    <property type="match status" value="1"/>
</dbReference>
<dbReference type="InterPro" id="IPR010985">
    <property type="entry name" value="Ribbon_hlx_hlx"/>
</dbReference>
<dbReference type="Proteomes" id="UP000306324">
    <property type="component" value="Unassembled WGS sequence"/>
</dbReference>
<dbReference type="RefSeq" id="WP_012806692.1">
    <property type="nucleotide sequence ID" value="NC_013193.1"/>
</dbReference>
<evidence type="ECO:0000256" key="1">
    <source>
        <dbReference type="ARBA" id="ARBA00022649"/>
    </source>
</evidence>
<evidence type="ECO:0000256" key="2">
    <source>
        <dbReference type="ARBA" id="ARBA00049988"/>
    </source>
</evidence>
<comment type="similarity">
    <text evidence="2">Belongs to the TacA antitoxin family.</text>
</comment>
<name>A0A5S4EN41_9PROT</name>
<dbReference type="SUPFAM" id="SSF47598">
    <property type="entry name" value="Ribbon-helix-helix"/>
    <property type="match status" value="1"/>
</dbReference>
<evidence type="ECO:0000313" key="3">
    <source>
        <dbReference type="EMBL" id="TMQ76828.1"/>
    </source>
</evidence>
<accession>A0A5S4EN41</accession>
<organism evidence="3 4">
    <name type="scientific">Candidatus Accumulibacter phosphatis</name>
    <dbReference type="NCBI Taxonomy" id="327160"/>
    <lineage>
        <taxon>Bacteria</taxon>
        <taxon>Pseudomonadati</taxon>
        <taxon>Pseudomonadota</taxon>
        <taxon>Betaproteobacteria</taxon>
        <taxon>Candidatus Accumulibacter</taxon>
    </lineage>
</organism>
<dbReference type="OMA" id="LADQECF"/>
<dbReference type="AlphaFoldDB" id="A0A5S4EN41"/>
<dbReference type="GO" id="GO:0006355">
    <property type="term" value="P:regulation of DNA-templated transcription"/>
    <property type="evidence" value="ECO:0007669"/>
    <property type="project" value="InterPro"/>
</dbReference>
<evidence type="ECO:0000313" key="4">
    <source>
        <dbReference type="Proteomes" id="UP000306324"/>
    </source>
</evidence>
<comment type="caution">
    <text evidence="3">The sequence shown here is derived from an EMBL/GenBank/DDBJ whole genome shotgun (WGS) entry which is preliminary data.</text>
</comment>
<dbReference type="OrthoDB" id="5421416at2"/>
<evidence type="ECO:0008006" key="5">
    <source>
        <dbReference type="Google" id="ProtNLM"/>
    </source>
</evidence>
<gene>
    <name evidence="3" type="ORF">ACCUM_3868</name>
</gene>
<dbReference type="Pfam" id="PF08681">
    <property type="entry name" value="TacA1"/>
    <property type="match status" value="1"/>
</dbReference>
<sequence>MQTSDPVTDDKTRAARLEARLSVEQKAVLQQAATLSGRTLSEFVVASAQEAAARILREHETIRLSRAEQIAFVTALLDPPAPNERLRQAAAAYRQQMGR</sequence>
<protein>
    <recommendedName>
        <fullName evidence="5">DUF1778 domain-containing protein</fullName>
    </recommendedName>
</protein>